<accession>A0A0R3TH56</accession>
<sequence>MQNLWISDNDENPPWKLHGISNRLVANVQEVLRSSLADATKFFSAIKVSLKVSKFLLDASEFVYCFRVSQATFNSIQSFSLKNPKLECTSIRYQYEALCLMLQSMNAYSMYIEPEHRQIFYVTAPEFLHRMSRLGLSLVENTEEEEALLTSLPRCDHSAGFLRDPSFCSFPPGTLEEMSFDSSCRVTSQRRSTIVASINESECLSSLAQDTIPVGNVSHHSADSDERTGGICTALALAELGFFYCANCNYHLACRLANLALRRICMKSSSPRVVVQVLRLVCQICLIQRKFVFGMKIIQLVAQFTRETLGSHNILYATVLLDLTCLFLNTDTTSRSLETYLVGHPLICAQDFPLFVKK</sequence>
<gene>
    <name evidence="1" type="ORF">HNAJ_LOCUS6393</name>
</gene>
<dbReference type="EMBL" id="UZAE01006912">
    <property type="protein sequence ID" value="VDO02253.1"/>
    <property type="molecule type" value="Genomic_DNA"/>
</dbReference>
<proteinExistence type="predicted"/>
<evidence type="ECO:0000313" key="2">
    <source>
        <dbReference type="Proteomes" id="UP000278807"/>
    </source>
</evidence>
<protein>
    <submittedName>
        <fullName evidence="3">Cell cycle-associated protein</fullName>
    </submittedName>
</protein>
<dbReference type="AlphaFoldDB" id="A0A0R3TH56"/>
<name>A0A0R3TH56_RODNA</name>
<dbReference type="Proteomes" id="UP000278807">
    <property type="component" value="Unassembled WGS sequence"/>
</dbReference>
<organism evidence="3">
    <name type="scientific">Rodentolepis nana</name>
    <name type="common">Dwarf tapeworm</name>
    <name type="synonym">Hymenolepis nana</name>
    <dbReference type="NCBI Taxonomy" id="102285"/>
    <lineage>
        <taxon>Eukaryota</taxon>
        <taxon>Metazoa</taxon>
        <taxon>Spiralia</taxon>
        <taxon>Lophotrochozoa</taxon>
        <taxon>Platyhelminthes</taxon>
        <taxon>Cestoda</taxon>
        <taxon>Eucestoda</taxon>
        <taxon>Cyclophyllidea</taxon>
        <taxon>Hymenolepididae</taxon>
        <taxon>Rodentolepis</taxon>
    </lineage>
</organism>
<evidence type="ECO:0000313" key="1">
    <source>
        <dbReference type="EMBL" id="VDO02253.1"/>
    </source>
</evidence>
<keyword evidence="2" id="KW-1185">Reference proteome</keyword>
<dbReference type="WBParaSite" id="HNAJ_0000639701-mRNA-1">
    <property type="protein sequence ID" value="HNAJ_0000639701-mRNA-1"/>
    <property type="gene ID" value="HNAJ_0000639701"/>
</dbReference>
<reference evidence="1 2" key="2">
    <citation type="submission" date="2018-11" db="EMBL/GenBank/DDBJ databases">
        <authorList>
            <consortium name="Pathogen Informatics"/>
        </authorList>
    </citation>
    <scope>NUCLEOTIDE SEQUENCE [LARGE SCALE GENOMIC DNA]</scope>
</reference>
<evidence type="ECO:0000313" key="3">
    <source>
        <dbReference type="WBParaSite" id="HNAJ_0000639701-mRNA-1"/>
    </source>
</evidence>
<dbReference type="STRING" id="102285.A0A0R3TH56"/>
<reference evidence="3" key="1">
    <citation type="submission" date="2017-02" db="UniProtKB">
        <authorList>
            <consortium name="WormBaseParasite"/>
        </authorList>
    </citation>
    <scope>IDENTIFICATION</scope>
</reference>